<dbReference type="PANTHER" id="PTHR23526:SF1">
    <property type="entry name" value="MAJOR FACILITATOR SUPERFAMILY MFS_1"/>
    <property type="match status" value="1"/>
</dbReference>
<feature type="transmembrane region" description="Helical" evidence="6">
    <location>
        <begin position="126"/>
        <end position="148"/>
    </location>
</feature>
<comment type="subcellular location">
    <subcellularLocation>
        <location evidence="1">Cell membrane</location>
        <topology evidence="1">Multi-pass membrane protein</topology>
    </subcellularLocation>
</comment>
<dbReference type="CDD" id="cd17325">
    <property type="entry name" value="MFS_MdtG_SLC18_like"/>
    <property type="match status" value="1"/>
</dbReference>
<evidence type="ECO:0000256" key="1">
    <source>
        <dbReference type="ARBA" id="ARBA00004651"/>
    </source>
</evidence>
<dbReference type="SUPFAM" id="SSF103473">
    <property type="entry name" value="MFS general substrate transporter"/>
    <property type="match status" value="1"/>
</dbReference>
<dbReference type="Pfam" id="PF07690">
    <property type="entry name" value="MFS_1"/>
    <property type="match status" value="1"/>
</dbReference>
<feature type="transmembrane region" description="Helical" evidence="6">
    <location>
        <begin position="92"/>
        <end position="114"/>
    </location>
</feature>
<dbReference type="InterPro" id="IPR001958">
    <property type="entry name" value="Tet-R_TetA/multi-R_MdtG-like"/>
</dbReference>
<dbReference type="PROSITE" id="PS50850">
    <property type="entry name" value="MFS"/>
    <property type="match status" value="1"/>
</dbReference>
<sequence>MIYWIICLIAFVFQIMLNMTRPILALYAVDLGADAFRIGTLTAAYAFLPLLFAIHAGKIADRIGDKIPVMAGITGTMAGLLLPFLFPAIPVLYVSQLLVGVSHIFINISLQNVLGNSASKENRDRYFSRFSMAVAAGGFIGPLAGGYLAEHISYTAVFLTAATAGIIPAVLSGFIPVIIRSLKPGGEKRAEPFAAFKLLRQPLLRKALASSALVLYSRDVFVAYFPLLAVGAGLKESEIGWVIAVQGLAMVAVRFFLVKLTALAGRETVLFGSVMTAGASFLLLPFADHLAVFMLLSACMGFGLGCGQPLSMTTIYNASPKNRTGEVLGMRIASNRLSQLVAPLLFGTVGAASGLLSIFLLSGLFLIGGAVVTRVPPGQGDP</sequence>
<feature type="transmembrane region" description="Helical" evidence="6">
    <location>
        <begin position="269"/>
        <end position="287"/>
    </location>
</feature>
<evidence type="ECO:0000313" key="9">
    <source>
        <dbReference type="Proteomes" id="UP000490800"/>
    </source>
</evidence>
<dbReference type="PRINTS" id="PR01035">
    <property type="entry name" value="TCRTETA"/>
</dbReference>
<dbReference type="InterPro" id="IPR052528">
    <property type="entry name" value="Sugar_transport-like"/>
</dbReference>
<dbReference type="InterPro" id="IPR020846">
    <property type="entry name" value="MFS_dom"/>
</dbReference>
<feature type="domain" description="Major facilitator superfamily (MFS) profile" evidence="7">
    <location>
        <begin position="2"/>
        <end position="380"/>
    </location>
</feature>
<evidence type="ECO:0000256" key="2">
    <source>
        <dbReference type="ARBA" id="ARBA00022448"/>
    </source>
</evidence>
<proteinExistence type="predicted"/>
<keyword evidence="4 6" id="KW-1133">Transmembrane helix</keyword>
<evidence type="ECO:0000256" key="6">
    <source>
        <dbReference type="SAM" id="Phobius"/>
    </source>
</evidence>
<evidence type="ECO:0000259" key="7">
    <source>
        <dbReference type="PROSITE" id="PS50850"/>
    </source>
</evidence>
<dbReference type="InterPro" id="IPR036259">
    <property type="entry name" value="MFS_trans_sf"/>
</dbReference>
<dbReference type="PANTHER" id="PTHR23526">
    <property type="entry name" value="INTEGRAL MEMBRANE TRANSPORT PROTEIN-RELATED"/>
    <property type="match status" value="1"/>
</dbReference>
<dbReference type="AlphaFoldDB" id="A0A7X3FFE5"/>
<dbReference type="Proteomes" id="UP000490800">
    <property type="component" value="Unassembled WGS sequence"/>
</dbReference>
<evidence type="ECO:0000256" key="3">
    <source>
        <dbReference type="ARBA" id="ARBA00022692"/>
    </source>
</evidence>
<keyword evidence="9" id="KW-1185">Reference proteome</keyword>
<feature type="transmembrane region" description="Helical" evidence="6">
    <location>
        <begin position="67"/>
        <end position="86"/>
    </location>
</feature>
<evidence type="ECO:0000256" key="5">
    <source>
        <dbReference type="ARBA" id="ARBA00023136"/>
    </source>
</evidence>
<dbReference type="GO" id="GO:0005886">
    <property type="term" value="C:plasma membrane"/>
    <property type="evidence" value="ECO:0007669"/>
    <property type="project" value="UniProtKB-SubCell"/>
</dbReference>
<keyword evidence="5 6" id="KW-0472">Membrane</keyword>
<evidence type="ECO:0000256" key="4">
    <source>
        <dbReference type="ARBA" id="ARBA00022989"/>
    </source>
</evidence>
<name>A0A7X3FFE5_9BACL</name>
<feature type="transmembrane region" description="Helical" evidence="6">
    <location>
        <begin position="340"/>
        <end position="367"/>
    </location>
</feature>
<comment type="caution">
    <text evidence="8">The sequence shown here is derived from an EMBL/GenBank/DDBJ whole genome shotgun (WGS) entry which is preliminary data.</text>
</comment>
<gene>
    <name evidence="8" type="ORF">EDM21_03040</name>
</gene>
<keyword evidence="2" id="KW-0813">Transport</keyword>
<evidence type="ECO:0000313" key="8">
    <source>
        <dbReference type="EMBL" id="MVO98518.1"/>
    </source>
</evidence>
<accession>A0A7X3FFE5</accession>
<dbReference type="InterPro" id="IPR011701">
    <property type="entry name" value="MFS"/>
</dbReference>
<dbReference type="Gene3D" id="1.20.1250.20">
    <property type="entry name" value="MFS general substrate transporter like domains"/>
    <property type="match status" value="1"/>
</dbReference>
<dbReference type="EMBL" id="RHLK01000002">
    <property type="protein sequence ID" value="MVO98518.1"/>
    <property type="molecule type" value="Genomic_DNA"/>
</dbReference>
<feature type="transmembrane region" description="Helical" evidence="6">
    <location>
        <begin position="207"/>
        <end position="227"/>
    </location>
</feature>
<reference evidence="8 9" key="1">
    <citation type="journal article" date="2019" name="Microorganisms">
        <title>Paenibacillus lutrae sp. nov., A Chitinolytic Species Isolated from A River Otter in Castril Natural Park, Granada, Spain.</title>
        <authorList>
            <person name="Rodriguez M."/>
            <person name="Reina J.C."/>
            <person name="Bejar V."/>
            <person name="Llamas I."/>
        </authorList>
    </citation>
    <scope>NUCLEOTIDE SEQUENCE [LARGE SCALE GENOMIC DNA]</scope>
    <source>
        <strain evidence="8 9">N10</strain>
    </source>
</reference>
<feature type="transmembrane region" description="Helical" evidence="6">
    <location>
        <begin position="35"/>
        <end position="55"/>
    </location>
</feature>
<protein>
    <submittedName>
        <fullName evidence="8">MFS transporter</fullName>
    </submittedName>
</protein>
<feature type="transmembrane region" description="Helical" evidence="6">
    <location>
        <begin position="154"/>
        <end position="179"/>
    </location>
</feature>
<organism evidence="8 9">
    <name type="scientific">Paenibacillus lutrae</name>
    <dbReference type="NCBI Taxonomy" id="2078573"/>
    <lineage>
        <taxon>Bacteria</taxon>
        <taxon>Bacillati</taxon>
        <taxon>Bacillota</taxon>
        <taxon>Bacilli</taxon>
        <taxon>Bacillales</taxon>
        <taxon>Paenibacillaceae</taxon>
        <taxon>Paenibacillus</taxon>
    </lineage>
</organism>
<keyword evidence="3 6" id="KW-0812">Transmembrane</keyword>
<feature type="transmembrane region" description="Helical" evidence="6">
    <location>
        <begin position="239"/>
        <end position="257"/>
    </location>
</feature>
<dbReference type="GO" id="GO:0022857">
    <property type="term" value="F:transmembrane transporter activity"/>
    <property type="evidence" value="ECO:0007669"/>
    <property type="project" value="InterPro"/>
</dbReference>